<feature type="region of interest" description="Disordered" evidence="1">
    <location>
        <begin position="1"/>
        <end position="49"/>
    </location>
</feature>
<keyword evidence="2" id="KW-1133">Transmembrane helix</keyword>
<feature type="compositionally biased region" description="Pro residues" evidence="1">
    <location>
        <begin position="1"/>
        <end position="10"/>
    </location>
</feature>
<dbReference type="Proteomes" id="UP001056436">
    <property type="component" value="Unassembled WGS sequence"/>
</dbReference>
<accession>A0A9P9XF90</accession>
<comment type="caution">
    <text evidence="3">The sequence shown here is derived from an EMBL/GenBank/DDBJ whole genome shotgun (WGS) entry which is preliminary data.</text>
</comment>
<sequence>MSLPSSPIPHPQAAYMPTKHAGRAHDEESGSHAVLHGDHSQSSPLQNPLSVNASSVMSLSSRISIFSGQQIVKLVISGHNTIIPLPWLQRIINPRGHFGDELPSVENRSHSVEAAPGLTEHRRPTATSDHPPRTTESSTVNKPIDCKKRAGRRIVRREASPPNPVVQRREEICDVLEPLFSNAPFVLVCEGKEQDAVISTIKLGDALNSISLWAKLSGVARQVTRRWKRLLGPVRLELVHLRIVGRHGCRPDAFRGQFQIVNIAERIEALQKLISNYKYDITEPSNPDESELCCYHDLRMDTVQHSSMIHEARGEDYTSPKLSSCGVQIHVDRLKELSKLKLASVWDMLLVYPKLAVGNDVLYDRWIYSSKDIIPPVETAVIRAVADIEFVGFRIVEWPYTSFSTPSVILLVGSTVVFGLLVIVSQAVYRDWGVAYTAGAFYVALAGVLTTWIAWTSTNT</sequence>
<evidence type="ECO:0000313" key="4">
    <source>
        <dbReference type="Proteomes" id="UP001056436"/>
    </source>
</evidence>
<gene>
    <name evidence="3" type="ORF">CABS02_07143</name>
</gene>
<dbReference type="OrthoDB" id="5103744at2759"/>
<reference evidence="3" key="1">
    <citation type="submission" date="2019-01" db="EMBL/GenBank/DDBJ databases">
        <title>Colletotrichum abscissum LGMF1257.</title>
        <authorList>
            <person name="Baroncelli R."/>
        </authorList>
    </citation>
    <scope>NUCLEOTIDE SEQUENCE</scope>
    <source>
        <strain evidence="3">Ca142</strain>
    </source>
</reference>
<feature type="region of interest" description="Disordered" evidence="1">
    <location>
        <begin position="102"/>
        <end position="143"/>
    </location>
</feature>
<keyword evidence="2" id="KW-0472">Membrane</keyword>
<evidence type="ECO:0000313" key="3">
    <source>
        <dbReference type="EMBL" id="KAI3552242.1"/>
    </source>
</evidence>
<dbReference type="AlphaFoldDB" id="A0A9P9XF90"/>
<feature type="transmembrane region" description="Helical" evidence="2">
    <location>
        <begin position="435"/>
        <end position="455"/>
    </location>
</feature>
<keyword evidence="2" id="KW-0812">Transmembrane</keyword>
<proteinExistence type="predicted"/>
<evidence type="ECO:0000256" key="2">
    <source>
        <dbReference type="SAM" id="Phobius"/>
    </source>
</evidence>
<protein>
    <submittedName>
        <fullName evidence="3">Uncharacterized protein</fullName>
    </submittedName>
</protein>
<keyword evidence="4" id="KW-1185">Reference proteome</keyword>
<dbReference type="EMBL" id="SDAQ01000037">
    <property type="protein sequence ID" value="KAI3552242.1"/>
    <property type="molecule type" value="Genomic_DNA"/>
</dbReference>
<evidence type="ECO:0000256" key="1">
    <source>
        <dbReference type="SAM" id="MobiDB-lite"/>
    </source>
</evidence>
<organism evidence="3 4">
    <name type="scientific">Colletotrichum abscissum</name>
    <dbReference type="NCBI Taxonomy" id="1671311"/>
    <lineage>
        <taxon>Eukaryota</taxon>
        <taxon>Fungi</taxon>
        <taxon>Dikarya</taxon>
        <taxon>Ascomycota</taxon>
        <taxon>Pezizomycotina</taxon>
        <taxon>Sordariomycetes</taxon>
        <taxon>Hypocreomycetidae</taxon>
        <taxon>Glomerellales</taxon>
        <taxon>Glomerellaceae</taxon>
        <taxon>Colletotrichum</taxon>
        <taxon>Colletotrichum acutatum species complex</taxon>
    </lineage>
</organism>
<feature type="compositionally biased region" description="Basic and acidic residues" evidence="1">
    <location>
        <begin position="23"/>
        <end position="39"/>
    </location>
</feature>
<name>A0A9P9XF90_9PEZI</name>
<feature type="transmembrane region" description="Helical" evidence="2">
    <location>
        <begin position="408"/>
        <end position="429"/>
    </location>
</feature>